<evidence type="ECO:0000313" key="6">
    <source>
        <dbReference type="Proteomes" id="UP000230066"/>
    </source>
</evidence>
<dbReference type="EMBL" id="JXXN02000278">
    <property type="protein sequence ID" value="THD27943.1"/>
    <property type="molecule type" value="Genomic_DNA"/>
</dbReference>
<feature type="region of interest" description="Disordered" evidence="3">
    <location>
        <begin position="317"/>
        <end position="363"/>
    </location>
</feature>
<feature type="compositionally biased region" description="Basic and acidic residues" evidence="3">
    <location>
        <begin position="385"/>
        <end position="396"/>
    </location>
</feature>
<dbReference type="GO" id="GO:0004867">
    <property type="term" value="F:serine-type endopeptidase inhibitor activity"/>
    <property type="evidence" value="ECO:0007669"/>
    <property type="project" value="UniProtKB-KW"/>
</dbReference>
<evidence type="ECO:0000256" key="4">
    <source>
        <dbReference type="SAM" id="SignalP"/>
    </source>
</evidence>
<protein>
    <submittedName>
        <fullName evidence="5">Uncharacterized protein</fullName>
    </submittedName>
</protein>
<evidence type="ECO:0000256" key="3">
    <source>
        <dbReference type="SAM" id="MobiDB-lite"/>
    </source>
</evidence>
<dbReference type="Proteomes" id="UP000230066">
    <property type="component" value="Unassembled WGS sequence"/>
</dbReference>
<keyword evidence="1" id="KW-0646">Protease inhibitor</keyword>
<feature type="compositionally biased region" description="Basic and acidic residues" evidence="3">
    <location>
        <begin position="136"/>
        <end position="147"/>
    </location>
</feature>
<feature type="signal peptide" evidence="4">
    <location>
        <begin position="1"/>
        <end position="24"/>
    </location>
</feature>
<reference evidence="5" key="1">
    <citation type="submission" date="2019-03" db="EMBL/GenBank/DDBJ databases">
        <title>Improved annotation for the trematode Fasciola hepatica.</title>
        <authorList>
            <person name="Choi Y.-J."/>
            <person name="Martin J."/>
            <person name="Mitreva M."/>
        </authorList>
    </citation>
    <scope>NUCLEOTIDE SEQUENCE [LARGE SCALE GENOMIC DNA]</scope>
</reference>
<feature type="region of interest" description="Disordered" evidence="3">
    <location>
        <begin position="376"/>
        <end position="396"/>
    </location>
</feature>
<evidence type="ECO:0000256" key="2">
    <source>
        <dbReference type="ARBA" id="ARBA00022900"/>
    </source>
</evidence>
<comment type="caution">
    <text evidence="5">The sequence shown here is derived from an EMBL/GenBank/DDBJ whole genome shotgun (WGS) entry which is preliminary data.</text>
</comment>
<feature type="region of interest" description="Disordered" evidence="3">
    <location>
        <begin position="190"/>
        <end position="287"/>
    </location>
</feature>
<dbReference type="Pfam" id="PF02822">
    <property type="entry name" value="Antistasin"/>
    <property type="match status" value="1"/>
</dbReference>
<proteinExistence type="predicted"/>
<accession>A0A2H1CSY2</accession>
<evidence type="ECO:0000256" key="1">
    <source>
        <dbReference type="ARBA" id="ARBA00022690"/>
    </source>
</evidence>
<keyword evidence="2" id="KW-0722">Serine protease inhibitor</keyword>
<organism evidence="5 6">
    <name type="scientific">Fasciola hepatica</name>
    <name type="common">Liver fluke</name>
    <dbReference type="NCBI Taxonomy" id="6192"/>
    <lineage>
        <taxon>Eukaryota</taxon>
        <taxon>Metazoa</taxon>
        <taxon>Spiralia</taxon>
        <taxon>Lophotrochozoa</taxon>
        <taxon>Platyhelminthes</taxon>
        <taxon>Trematoda</taxon>
        <taxon>Digenea</taxon>
        <taxon>Plagiorchiida</taxon>
        <taxon>Echinostomata</taxon>
        <taxon>Echinostomatoidea</taxon>
        <taxon>Fasciolidae</taxon>
        <taxon>Fasciola</taxon>
    </lineage>
</organism>
<feature type="compositionally biased region" description="Basic and acidic residues" evidence="3">
    <location>
        <begin position="37"/>
        <end position="50"/>
    </location>
</feature>
<feature type="chain" id="PRO_5043456054" evidence="4">
    <location>
        <begin position="25"/>
        <end position="626"/>
    </location>
</feature>
<sequence length="626" mass="70079">MRNCLRQCWLSILCLSLLTYSVLADFDFSRTSHRWENQRERNSDSYRDSADSSTEYFPRPHHLPHHHRRPLYRDHPGSPTKFGSVHWSESPDFQNQRGPSYRHTESDEYRGQHHINDVVNTGRHTLVGNSLKKQRLAEGMKKDERYSGRSTPMIDMDTDLFRSNKDHSFRKSHLATQKSVAEIKRHGLGFPEDHSALRELPPSRDRSRLPKGIENKLQTRDSDSARLSRLLSTEEKTSALVSSQRHKDENRWTTSSQEGLLDSPTKTHNAQFGMSSSSEQSSSTNEEPLLKAKGLILDEDNNDYPTHLERFQSLAQEARPLDSESRGSISPPHGFSNSKGDGERGLPGGSAVQFKSGSFNKDEPKKHLELGAEQDYPLFGTGGEKSTHSLKQQENKSRPWMNFRLFLDDDGKVKLEMSPSSGSMQKEQPKEREPVSLTNGNMHGQLPAGGGRHAFGTNVFPHNEANHNDFHHFGPLSSEIGTPDRKLTNSIMPHVLHSPFEQSRHFELTQHHAPPQPIPVAEGQSKWGQPTLLSGKTIPTNEKTGENIEILESAAIPLSFDVDNMMTSGCTALRCPKACPGDLRKLSSTTGCPTCDCCPTTVCALNCAFGYEADVDGCPLCKCLLN</sequence>
<dbReference type="PROSITE" id="PS51252">
    <property type="entry name" value="ANTISTASIN"/>
    <property type="match status" value="1"/>
</dbReference>
<evidence type="ECO:0000313" key="5">
    <source>
        <dbReference type="EMBL" id="THD27943.1"/>
    </source>
</evidence>
<keyword evidence="4" id="KW-0732">Signal</keyword>
<feature type="region of interest" description="Disordered" evidence="3">
    <location>
        <begin position="37"/>
        <end position="109"/>
    </location>
</feature>
<gene>
    <name evidence="5" type="ORF">D915_001308</name>
</gene>
<name>A0A2H1CSY2_FASHE</name>
<feature type="compositionally biased region" description="Basic and acidic residues" evidence="3">
    <location>
        <begin position="190"/>
        <end position="237"/>
    </location>
</feature>
<feature type="compositionally biased region" description="Polar residues" evidence="3">
    <location>
        <begin position="252"/>
        <end position="274"/>
    </location>
</feature>
<keyword evidence="6" id="KW-1185">Reference proteome</keyword>
<dbReference type="AlphaFoldDB" id="A0A2H1CSY2"/>
<dbReference type="InterPro" id="IPR004094">
    <property type="entry name" value="Antistasin-like"/>
</dbReference>
<dbReference type="InterPro" id="IPR011061">
    <property type="entry name" value="Hirudin/antistatin"/>
</dbReference>
<dbReference type="Gene3D" id="2.10.22.10">
    <property type="entry name" value="Antistasin, domain 1"/>
    <property type="match status" value="1"/>
</dbReference>
<dbReference type="SUPFAM" id="SSF57262">
    <property type="entry name" value="Leech antihemostatic proteins"/>
    <property type="match status" value="1"/>
</dbReference>
<feature type="compositionally biased region" description="Basic residues" evidence="3">
    <location>
        <begin position="59"/>
        <end position="70"/>
    </location>
</feature>
<feature type="region of interest" description="Disordered" evidence="3">
    <location>
        <begin position="136"/>
        <end position="155"/>
    </location>
</feature>